<protein>
    <submittedName>
        <fullName evidence="1">Uncharacterized protein</fullName>
    </submittedName>
</protein>
<name>A0A370BN28_ASPNG</name>
<reference evidence="1 2" key="1">
    <citation type="submission" date="2018-07" db="EMBL/GenBank/DDBJ databases">
        <title>Section-level genome sequencing of Aspergillus section Nigri to investigate inter- and intra-species variation.</title>
        <authorList>
            <consortium name="DOE Joint Genome Institute"/>
            <person name="Vesth T.C."/>
            <person name="Nybo J.L."/>
            <person name="Theobald S."/>
            <person name="Frisvad J.C."/>
            <person name="Larsen T.O."/>
            <person name="Nielsen K.F."/>
            <person name="Hoof J.B."/>
            <person name="Brandl J."/>
            <person name="Salamov A."/>
            <person name="Riley R."/>
            <person name="Gladden J.M."/>
            <person name="Phatale P."/>
            <person name="Nielsen M.T."/>
            <person name="Lyhne E.K."/>
            <person name="Kogle M.E."/>
            <person name="Strasser K."/>
            <person name="McDonnell E."/>
            <person name="Barry K."/>
            <person name="Clum A."/>
            <person name="Chen C."/>
            <person name="Nolan M."/>
            <person name="Sandor L."/>
            <person name="Kuo A."/>
            <person name="Lipzen A."/>
            <person name="Hainaut M."/>
            <person name="Drula E."/>
            <person name="Tsang A."/>
            <person name="Magnuson J.K."/>
            <person name="Henrissat B."/>
            <person name="Wiebenga A."/>
            <person name="Simmons B.A."/>
            <person name="Makela M.R."/>
            <person name="De vries R.P."/>
            <person name="Grigoriev I.V."/>
            <person name="Mortensen U.H."/>
            <person name="Baker S.E."/>
            <person name="Andersen M.R."/>
        </authorList>
    </citation>
    <scope>NUCLEOTIDE SEQUENCE [LARGE SCALE GENOMIC DNA]</scope>
    <source>
        <strain evidence="1 2">ATCC 13496</strain>
    </source>
</reference>
<proteinExistence type="predicted"/>
<evidence type="ECO:0000313" key="1">
    <source>
        <dbReference type="EMBL" id="RDH15590.1"/>
    </source>
</evidence>
<gene>
    <name evidence="1" type="ORF">M747DRAFT_309919</name>
</gene>
<accession>A0A370BN28</accession>
<dbReference type="Proteomes" id="UP000253845">
    <property type="component" value="Unassembled WGS sequence"/>
</dbReference>
<organism evidence="1 2">
    <name type="scientific">Aspergillus niger ATCC 13496</name>
    <dbReference type="NCBI Taxonomy" id="1353008"/>
    <lineage>
        <taxon>Eukaryota</taxon>
        <taxon>Fungi</taxon>
        <taxon>Dikarya</taxon>
        <taxon>Ascomycota</taxon>
        <taxon>Pezizomycotina</taxon>
        <taxon>Eurotiomycetes</taxon>
        <taxon>Eurotiomycetidae</taxon>
        <taxon>Eurotiales</taxon>
        <taxon>Aspergillaceae</taxon>
        <taxon>Aspergillus</taxon>
        <taxon>Aspergillus subgen. Circumdati</taxon>
    </lineage>
</organism>
<sequence>MATQKQQSPLEPSLVVHRKPSPLDCLSEFLLLMDAAWRERKRKKERAMFSCAPHYCWRAEAEDIVVQLSISGRLEELMQILKHYAVVGPLLVRVLSEAKGGTSKLSSAA</sequence>
<dbReference type="VEuPathDB" id="FungiDB:M747DRAFT_309919"/>
<dbReference type="AlphaFoldDB" id="A0A370BN28"/>
<dbReference type="EMBL" id="KZ851947">
    <property type="protein sequence ID" value="RDH15590.1"/>
    <property type="molecule type" value="Genomic_DNA"/>
</dbReference>
<evidence type="ECO:0000313" key="2">
    <source>
        <dbReference type="Proteomes" id="UP000253845"/>
    </source>
</evidence>